<dbReference type="Pfam" id="PF01648">
    <property type="entry name" value="ACPS"/>
    <property type="match status" value="1"/>
</dbReference>
<evidence type="ECO:0000256" key="6">
    <source>
        <dbReference type="ARBA" id="ARBA00022840"/>
    </source>
</evidence>
<comment type="caution">
    <text evidence="17">The sequence shown here is derived from an EMBL/GenBank/DDBJ whole genome shotgun (WGS) entry which is preliminary data.</text>
</comment>
<organism evidence="17 18">
    <name type="scientific">Oribacterium parvum</name>
    <dbReference type="NCBI Taxonomy" id="1501329"/>
    <lineage>
        <taxon>Bacteria</taxon>
        <taxon>Bacillati</taxon>
        <taxon>Bacillota</taxon>
        <taxon>Clostridia</taxon>
        <taxon>Lachnospirales</taxon>
        <taxon>Lachnospiraceae</taxon>
        <taxon>Oribacterium</taxon>
    </lineage>
</organism>
<reference evidence="17" key="1">
    <citation type="submission" date="2020-04" db="EMBL/GenBank/DDBJ databases">
        <title>Deep metagenomics examines the oral microbiome during advanced dental caries in children, revealing novel taxa and co-occurrences with host molecules.</title>
        <authorList>
            <person name="Baker J.L."/>
            <person name="Morton J.T."/>
            <person name="Dinis M."/>
            <person name="Alvarez R."/>
            <person name="Tran N.C."/>
            <person name="Knight R."/>
            <person name="Edlund A."/>
        </authorList>
    </citation>
    <scope>NUCLEOTIDE SEQUENCE</scope>
    <source>
        <strain evidence="17">JCVI_24_bin.2</strain>
    </source>
</reference>
<dbReference type="EMBL" id="JABZRD010000405">
    <property type="protein sequence ID" value="MBF1284192.1"/>
    <property type="molecule type" value="Genomic_DNA"/>
</dbReference>
<keyword evidence="4 14" id="KW-0547">Nucleotide-binding</keyword>
<feature type="binding site" evidence="14">
    <location>
        <position position="198"/>
    </location>
    <ligand>
        <name>(6S)-NADPHX</name>
        <dbReference type="ChEBI" id="CHEBI:64076"/>
    </ligand>
</feature>
<feature type="binding site" evidence="13">
    <location>
        <position position="52"/>
    </location>
    <ligand>
        <name>Mg(2+)</name>
        <dbReference type="ChEBI" id="CHEBI:18420"/>
    </ligand>
</feature>
<evidence type="ECO:0000256" key="15">
    <source>
        <dbReference type="SAM" id="MobiDB-lite"/>
    </source>
</evidence>
<dbReference type="GO" id="GO:0046496">
    <property type="term" value="P:nicotinamide nucleotide metabolic process"/>
    <property type="evidence" value="ECO:0007669"/>
    <property type="project" value="UniProtKB-UniRule"/>
</dbReference>
<keyword evidence="12 14" id="KW-0456">Lyase</keyword>
<dbReference type="PANTHER" id="PTHR12592">
    <property type="entry name" value="ATP-DEPENDENT (S)-NAD(P)H-HYDRATE DEHYDRATASE FAMILY MEMBER"/>
    <property type="match status" value="1"/>
</dbReference>
<dbReference type="PANTHER" id="PTHR12592:SF0">
    <property type="entry name" value="ATP-DEPENDENT (S)-NAD(P)H-HYDRATE DEHYDRATASE"/>
    <property type="match status" value="1"/>
</dbReference>
<feature type="binding site" evidence="14">
    <location>
        <begin position="357"/>
        <end position="361"/>
    </location>
    <ligand>
        <name>AMP</name>
        <dbReference type="ChEBI" id="CHEBI:456215"/>
    </ligand>
</feature>
<dbReference type="CDD" id="cd01171">
    <property type="entry name" value="YXKO-related"/>
    <property type="match status" value="1"/>
</dbReference>
<dbReference type="Pfam" id="PF01256">
    <property type="entry name" value="Carb_kinase"/>
    <property type="match status" value="1"/>
</dbReference>
<evidence type="ECO:0000256" key="9">
    <source>
        <dbReference type="ARBA" id="ARBA00023027"/>
    </source>
</evidence>
<comment type="subcellular location">
    <subcellularLocation>
        <location evidence="13">Cytoplasm</location>
    </subcellularLocation>
</comment>
<dbReference type="GO" id="GO:0005737">
    <property type="term" value="C:cytoplasm"/>
    <property type="evidence" value="ECO:0007669"/>
    <property type="project" value="UniProtKB-SubCell"/>
</dbReference>
<gene>
    <name evidence="13 17" type="primary">acpS</name>
    <name evidence="14" type="synonym">nnrD</name>
    <name evidence="17" type="ORF">HXM93_06660</name>
</gene>
<dbReference type="PROSITE" id="PS51383">
    <property type="entry name" value="YJEF_C_3"/>
    <property type="match status" value="1"/>
</dbReference>
<name>A0A930H0M2_9FIRM</name>
<comment type="cofactor">
    <cofactor evidence="13">
        <name>Mg(2+)</name>
        <dbReference type="ChEBI" id="CHEBI:18420"/>
    </cofactor>
</comment>
<keyword evidence="13" id="KW-0963">Cytoplasm</keyword>
<feature type="binding site" evidence="13">
    <location>
        <position position="8"/>
    </location>
    <ligand>
        <name>Mg(2+)</name>
        <dbReference type="ChEBI" id="CHEBI:18420"/>
    </ligand>
</feature>
<keyword evidence="7 13" id="KW-0460">Magnesium</keyword>
<keyword evidence="6 14" id="KW-0067">ATP-binding</keyword>
<evidence type="ECO:0000256" key="4">
    <source>
        <dbReference type="ARBA" id="ARBA00022741"/>
    </source>
</evidence>
<keyword evidence="5 13" id="KW-0276">Fatty acid metabolism</keyword>
<feature type="binding site" evidence="14">
    <location>
        <position position="258"/>
    </location>
    <ligand>
        <name>(6S)-NADPHX</name>
        <dbReference type="ChEBI" id="CHEBI:64076"/>
    </ligand>
</feature>
<comment type="function">
    <text evidence="14">Catalyzes the dehydration of the S-form of NAD(P)HX at the expense of ADP, which is converted to AMP. Together with NAD(P)HX epimerase, which catalyzes the epimerization of the S- and R-forms, the enzyme allows the repair of both epimers of NAD(P)HX, a damaged form of NAD(P)H that is a result of enzymatic or heat-dependent hydration.</text>
</comment>
<dbReference type="InterPro" id="IPR008278">
    <property type="entry name" value="4-PPantetheinyl_Trfase_dom"/>
</dbReference>
<comment type="catalytic activity">
    <reaction evidence="13">
        <text>apo-[ACP] + CoA = holo-[ACP] + adenosine 3',5'-bisphosphate + H(+)</text>
        <dbReference type="Rhea" id="RHEA:12068"/>
        <dbReference type="Rhea" id="RHEA-COMP:9685"/>
        <dbReference type="Rhea" id="RHEA-COMP:9690"/>
        <dbReference type="ChEBI" id="CHEBI:15378"/>
        <dbReference type="ChEBI" id="CHEBI:29999"/>
        <dbReference type="ChEBI" id="CHEBI:57287"/>
        <dbReference type="ChEBI" id="CHEBI:58343"/>
        <dbReference type="ChEBI" id="CHEBI:64479"/>
        <dbReference type="EC" id="2.7.8.7"/>
    </reaction>
</comment>
<dbReference type="GO" id="GO:0052856">
    <property type="term" value="F:NAD(P)HX epimerase activity"/>
    <property type="evidence" value="ECO:0007669"/>
    <property type="project" value="TreeGrafter"/>
</dbReference>
<keyword evidence="9 14" id="KW-0520">NAD</keyword>
<dbReference type="Proteomes" id="UP000709351">
    <property type="component" value="Unassembled WGS sequence"/>
</dbReference>
<dbReference type="EC" id="2.7.8.7" evidence="13"/>
<dbReference type="Gene3D" id="3.40.1190.20">
    <property type="match status" value="1"/>
</dbReference>
<dbReference type="NCBIfam" id="TIGR00556">
    <property type="entry name" value="pantethn_trn"/>
    <property type="match status" value="1"/>
</dbReference>
<dbReference type="GO" id="GO:0005524">
    <property type="term" value="F:ATP binding"/>
    <property type="evidence" value="ECO:0007669"/>
    <property type="project" value="UniProtKB-KW"/>
</dbReference>
<evidence type="ECO:0000313" key="18">
    <source>
        <dbReference type="Proteomes" id="UP000709351"/>
    </source>
</evidence>
<dbReference type="InterPro" id="IPR000631">
    <property type="entry name" value="CARKD"/>
</dbReference>
<dbReference type="Gene3D" id="3.90.470.20">
    <property type="entry name" value="4'-phosphopantetheinyl transferase domain"/>
    <property type="match status" value="1"/>
</dbReference>
<evidence type="ECO:0000256" key="2">
    <source>
        <dbReference type="ARBA" id="ARBA00022679"/>
    </source>
</evidence>
<feature type="binding site" evidence="14">
    <location>
        <position position="423"/>
    </location>
    <ligand>
        <name>AMP</name>
        <dbReference type="ChEBI" id="CHEBI:456215"/>
    </ligand>
</feature>
<feature type="domain" description="YjeF C-terminal" evidence="16">
    <location>
        <begin position="163"/>
        <end position="493"/>
    </location>
</feature>
<evidence type="ECO:0000313" key="17">
    <source>
        <dbReference type="EMBL" id="MBF1284192.1"/>
    </source>
</evidence>
<feature type="region of interest" description="Disordered" evidence="15">
    <location>
        <begin position="379"/>
        <end position="400"/>
    </location>
</feature>
<sequence length="503" mass="55714">MILGVGTDILEILRMERLQDSSAAAEKIFTEEERRQSEGKVSRLAGDFSVKEAVSKALGTGIRGFSLLDIEVLRDELGKPYVKLYGNAKKIFLRLGGSRLEVSISNTATLVIATAVLFGNSFSFSEGITRDSSLALESGEGEKENVFFEETERNSEANSKRNKTLQWLLPLPERNAESHKGSYGKVEIFAGKSGMAGAAIFSALSAYKAGAGLVKVISDKENQIPLQSMVPESIFLDKEKFSLEESLNEGQVLLFGPGIGMGEKEKEFLHELLLRGKIAKDKRQFLILDADALNMISKSSLLEEALRTYAKEAPLILTPHIKEFARLCHLTVEEVLLHRKDLGKKYADSHHCILILKSHDTMVFAPSLDSPEGFLGKREIEKPSRAREKKTEDKENKKEEDKERKWFFHNTISCAALSKGGSGDCFAGLLSGLLCILEEKYGNFPAKVLAFQAACLSVLVQVRGAEIAAHQEGQHGVLARELPRFFSLAIEEFIEKEDKENAR</sequence>
<evidence type="ECO:0000256" key="13">
    <source>
        <dbReference type="HAMAP-Rule" id="MF_00101"/>
    </source>
</evidence>
<evidence type="ECO:0000256" key="7">
    <source>
        <dbReference type="ARBA" id="ARBA00022842"/>
    </source>
</evidence>
<comment type="catalytic activity">
    <reaction evidence="14">
        <text>(6S)-NADHX + ADP = AMP + phosphate + NADH + H(+)</text>
        <dbReference type="Rhea" id="RHEA:32223"/>
        <dbReference type="ChEBI" id="CHEBI:15378"/>
        <dbReference type="ChEBI" id="CHEBI:43474"/>
        <dbReference type="ChEBI" id="CHEBI:57945"/>
        <dbReference type="ChEBI" id="CHEBI:64074"/>
        <dbReference type="ChEBI" id="CHEBI:456215"/>
        <dbReference type="ChEBI" id="CHEBI:456216"/>
        <dbReference type="EC" id="4.2.1.136"/>
    </reaction>
</comment>
<comment type="function">
    <text evidence="13">Transfers the 4'-phosphopantetheine moiety from coenzyme A to a Ser of acyl-carrier-protein.</text>
</comment>
<dbReference type="InterPro" id="IPR004568">
    <property type="entry name" value="Ppantetheine-prot_Trfase_dom"/>
</dbReference>
<dbReference type="HAMAP" id="MF_00101">
    <property type="entry name" value="AcpS"/>
    <property type="match status" value="1"/>
</dbReference>
<proteinExistence type="inferred from homology"/>
<keyword evidence="11 13" id="KW-0275">Fatty acid biosynthesis</keyword>
<dbReference type="InterPro" id="IPR002582">
    <property type="entry name" value="ACPS"/>
</dbReference>
<dbReference type="SUPFAM" id="SSF53613">
    <property type="entry name" value="Ribokinase-like"/>
    <property type="match status" value="1"/>
</dbReference>
<dbReference type="AlphaFoldDB" id="A0A930H0M2"/>
<keyword evidence="8 14" id="KW-0521">NADP</keyword>
<evidence type="ECO:0000256" key="11">
    <source>
        <dbReference type="ARBA" id="ARBA00023160"/>
    </source>
</evidence>
<evidence type="ECO:0000256" key="5">
    <source>
        <dbReference type="ARBA" id="ARBA00022832"/>
    </source>
</evidence>
<dbReference type="GO" id="GO:0000287">
    <property type="term" value="F:magnesium ion binding"/>
    <property type="evidence" value="ECO:0007669"/>
    <property type="project" value="UniProtKB-UniRule"/>
</dbReference>
<comment type="subunit">
    <text evidence="14">Homotetramer.</text>
</comment>
<evidence type="ECO:0000259" key="16">
    <source>
        <dbReference type="PROSITE" id="PS51383"/>
    </source>
</evidence>
<evidence type="ECO:0000256" key="8">
    <source>
        <dbReference type="ARBA" id="ARBA00022857"/>
    </source>
</evidence>
<keyword evidence="2 13" id="KW-0808">Transferase</keyword>
<dbReference type="EC" id="4.2.1.136" evidence="14"/>
<accession>A0A930H0M2</accession>
<dbReference type="InterPro" id="IPR029056">
    <property type="entry name" value="Ribokinase-like"/>
</dbReference>
<evidence type="ECO:0000256" key="12">
    <source>
        <dbReference type="ARBA" id="ARBA00023239"/>
    </source>
</evidence>
<dbReference type="SUPFAM" id="SSF56214">
    <property type="entry name" value="4'-phosphopantetheinyl transferase"/>
    <property type="match status" value="1"/>
</dbReference>
<evidence type="ECO:0000256" key="14">
    <source>
        <dbReference type="HAMAP-Rule" id="MF_01965"/>
    </source>
</evidence>
<evidence type="ECO:0000256" key="1">
    <source>
        <dbReference type="ARBA" id="ARBA00022516"/>
    </source>
</evidence>
<protein>
    <recommendedName>
        <fullName evidence="13 14">Multifunctional fusion protein</fullName>
    </recommendedName>
    <domain>
        <recommendedName>
            <fullName evidence="13">Holo-[acyl-carrier-protein] synthase</fullName>
            <shortName evidence="13">Holo-ACP synthase</shortName>
            <ecNumber evidence="13">2.7.8.7</ecNumber>
        </recommendedName>
        <alternativeName>
            <fullName evidence="13">4'-phosphopantetheinyl transferase AcpS</fullName>
        </alternativeName>
    </domain>
    <domain>
        <recommendedName>
            <fullName evidence="14">ADP-dependent (S)-NAD(P)H-hydrate dehydratase</fullName>
            <ecNumber evidence="14">4.2.1.136</ecNumber>
        </recommendedName>
        <alternativeName>
            <fullName evidence="14">ADP-dependent NAD(P)HX dehydratase</fullName>
        </alternativeName>
    </domain>
</protein>
<evidence type="ECO:0000256" key="3">
    <source>
        <dbReference type="ARBA" id="ARBA00022723"/>
    </source>
</evidence>
<keyword evidence="10 13" id="KW-0443">Lipid metabolism</keyword>
<dbReference type="HAMAP" id="MF_01965">
    <property type="entry name" value="NADHX_dehydratase"/>
    <property type="match status" value="1"/>
</dbReference>
<keyword evidence="1 13" id="KW-0444">Lipid biosynthesis</keyword>
<dbReference type="InterPro" id="IPR037143">
    <property type="entry name" value="4-PPantetheinyl_Trfase_dom_sf"/>
</dbReference>
<comment type="catalytic activity">
    <reaction evidence="14">
        <text>(6S)-NADPHX + ADP = AMP + phosphate + NADPH + H(+)</text>
        <dbReference type="Rhea" id="RHEA:32235"/>
        <dbReference type="ChEBI" id="CHEBI:15378"/>
        <dbReference type="ChEBI" id="CHEBI:43474"/>
        <dbReference type="ChEBI" id="CHEBI:57783"/>
        <dbReference type="ChEBI" id="CHEBI:64076"/>
        <dbReference type="ChEBI" id="CHEBI:456215"/>
        <dbReference type="ChEBI" id="CHEBI:456216"/>
        <dbReference type="EC" id="4.2.1.136"/>
    </reaction>
</comment>
<feature type="binding site" evidence="14">
    <location>
        <position position="320"/>
    </location>
    <ligand>
        <name>(6S)-NADPHX</name>
        <dbReference type="ChEBI" id="CHEBI:64076"/>
    </ligand>
</feature>
<keyword evidence="3 13" id="KW-0479">Metal-binding</keyword>
<evidence type="ECO:0000256" key="10">
    <source>
        <dbReference type="ARBA" id="ARBA00023098"/>
    </source>
</evidence>
<dbReference type="GO" id="GO:0052855">
    <property type="term" value="F:ADP-dependent NAD(P)H-hydrate dehydratase activity"/>
    <property type="evidence" value="ECO:0007669"/>
    <property type="project" value="UniProtKB-UniRule"/>
</dbReference>
<dbReference type="GO" id="GO:0008897">
    <property type="term" value="F:holo-[acyl-carrier-protein] synthase activity"/>
    <property type="evidence" value="ECO:0007669"/>
    <property type="project" value="UniProtKB-UniRule"/>
</dbReference>
<dbReference type="NCBIfam" id="TIGR00516">
    <property type="entry name" value="acpS"/>
    <property type="match status" value="1"/>
</dbReference>
<comment type="similarity">
    <text evidence="13">Belongs to the P-Pant transferase superfamily. AcpS family.</text>
</comment>
<comment type="similarity">
    <text evidence="14">Belongs to the NnrD/CARKD family.</text>
</comment>
<dbReference type="GO" id="GO:0006633">
    <property type="term" value="P:fatty acid biosynthetic process"/>
    <property type="evidence" value="ECO:0007669"/>
    <property type="project" value="UniProtKB-UniRule"/>
</dbReference>
<dbReference type="GO" id="GO:0110051">
    <property type="term" value="P:metabolite repair"/>
    <property type="evidence" value="ECO:0007669"/>
    <property type="project" value="TreeGrafter"/>
</dbReference>
<feature type="binding site" evidence="14">
    <location>
        <position position="424"/>
    </location>
    <ligand>
        <name>(6S)-NADPHX</name>
        <dbReference type="ChEBI" id="CHEBI:64076"/>
    </ligand>
</feature>